<dbReference type="Gene3D" id="3.60.15.10">
    <property type="entry name" value="Ribonuclease Z/Hydroxyacylglutathione hydrolase-like"/>
    <property type="match status" value="2"/>
</dbReference>
<dbReference type="GO" id="GO:0070290">
    <property type="term" value="F:N-acylphosphatidylethanolamine-specific phospholipase D activity"/>
    <property type="evidence" value="ECO:0007669"/>
    <property type="project" value="InterPro"/>
</dbReference>
<evidence type="ECO:0000256" key="4">
    <source>
        <dbReference type="SAM" id="MobiDB-lite"/>
    </source>
</evidence>
<dbReference type="Pfam" id="PF12706">
    <property type="entry name" value="Lactamase_B_2"/>
    <property type="match status" value="2"/>
</dbReference>
<comment type="catalytic activity">
    <reaction evidence="1">
        <text>3',5'-cyclic CMP + H2O = CMP + H(+)</text>
        <dbReference type="Rhea" id="RHEA:72675"/>
        <dbReference type="ChEBI" id="CHEBI:15377"/>
        <dbReference type="ChEBI" id="CHEBI:15378"/>
        <dbReference type="ChEBI" id="CHEBI:58003"/>
        <dbReference type="ChEBI" id="CHEBI:60377"/>
    </reaction>
    <physiologicalReaction direction="left-to-right" evidence="1">
        <dbReference type="Rhea" id="RHEA:72676"/>
    </physiologicalReaction>
</comment>
<evidence type="ECO:0000259" key="5">
    <source>
        <dbReference type="Pfam" id="PF12706"/>
    </source>
</evidence>
<name>A0A6H2H3Q0_9BACL</name>
<evidence type="ECO:0000313" key="6">
    <source>
        <dbReference type="EMBL" id="QJC54219.1"/>
    </source>
</evidence>
<dbReference type="PIRSF" id="PIRSF038896">
    <property type="entry name" value="NAPE-PLD"/>
    <property type="match status" value="1"/>
</dbReference>
<dbReference type="GO" id="GO:0005737">
    <property type="term" value="C:cytoplasm"/>
    <property type="evidence" value="ECO:0007669"/>
    <property type="project" value="TreeGrafter"/>
</dbReference>
<gene>
    <name evidence="6" type="ORF">HGI30_05470</name>
</gene>
<accession>A0A6H2H3Q0</accession>
<evidence type="ECO:0000256" key="3">
    <source>
        <dbReference type="ARBA" id="ARBA00048505"/>
    </source>
</evidence>
<dbReference type="AlphaFoldDB" id="A0A6H2H3Q0"/>
<keyword evidence="7" id="KW-1185">Reference proteome</keyword>
<feature type="domain" description="Metallo-beta-lactamase" evidence="5">
    <location>
        <begin position="76"/>
        <end position="197"/>
    </location>
</feature>
<comment type="catalytic activity">
    <reaction evidence="3">
        <text>3',5'-cyclic UMP + H2O = UMP + H(+)</text>
        <dbReference type="Rhea" id="RHEA:70575"/>
        <dbReference type="ChEBI" id="CHEBI:15377"/>
        <dbReference type="ChEBI" id="CHEBI:15378"/>
        <dbReference type="ChEBI" id="CHEBI:57865"/>
        <dbReference type="ChEBI" id="CHEBI:184387"/>
    </reaction>
    <physiologicalReaction direction="left-to-right" evidence="3">
        <dbReference type="Rhea" id="RHEA:70576"/>
    </physiologicalReaction>
</comment>
<dbReference type="PANTHER" id="PTHR15032:SF36">
    <property type="entry name" value="METALLO-BETA-LACTAMASE DOMAIN-CONTAINING PROTEIN"/>
    <property type="match status" value="1"/>
</dbReference>
<dbReference type="KEGG" id="palr:HGI30_05470"/>
<feature type="compositionally biased region" description="Low complexity" evidence="4">
    <location>
        <begin position="221"/>
        <end position="242"/>
    </location>
</feature>
<comment type="function">
    <text evidence="2">Counteracts the endogenous Pycsar antiviral defense system. Phosphodiesterase that enables metal-dependent hydrolysis of host cyclic nucleotide Pycsar defense signals such as cCMP and cUMP.</text>
</comment>
<dbReference type="PANTHER" id="PTHR15032">
    <property type="entry name" value="N-ACYL-PHOSPHATIDYLETHANOLAMINE-HYDROLYZING PHOSPHOLIPASE D"/>
    <property type="match status" value="1"/>
</dbReference>
<protein>
    <submittedName>
        <fullName evidence="6">MBL fold metallo-hydrolase</fullName>
    </submittedName>
</protein>
<dbReference type="InterPro" id="IPR001279">
    <property type="entry name" value="Metallo-B-lactamas"/>
</dbReference>
<dbReference type="EMBL" id="CP051428">
    <property type="protein sequence ID" value="QJC54219.1"/>
    <property type="molecule type" value="Genomic_DNA"/>
</dbReference>
<dbReference type="InterPro" id="IPR024884">
    <property type="entry name" value="NAPE-PLD"/>
</dbReference>
<evidence type="ECO:0000256" key="1">
    <source>
        <dbReference type="ARBA" id="ARBA00034221"/>
    </source>
</evidence>
<reference evidence="6 7" key="1">
    <citation type="submission" date="2020-04" db="EMBL/GenBank/DDBJ databases">
        <title>Novel Paenibacillus strain UniB2 isolated from commercial digestive syrup.</title>
        <authorList>
            <person name="Thorat V."/>
            <person name="Kirdat K."/>
            <person name="Tiwarekar B."/>
            <person name="Yadav A."/>
        </authorList>
    </citation>
    <scope>NUCLEOTIDE SEQUENCE [LARGE SCALE GENOMIC DNA]</scope>
    <source>
        <strain evidence="6 7">UniB2</strain>
    </source>
</reference>
<organism evidence="6 7">
    <name type="scientific">Paenibacillus albicereus</name>
    <dbReference type="NCBI Taxonomy" id="2726185"/>
    <lineage>
        <taxon>Bacteria</taxon>
        <taxon>Bacillati</taxon>
        <taxon>Bacillota</taxon>
        <taxon>Bacilli</taxon>
        <taxon>Bacillales</taxon>
        <taxon>Paenibacillaceae</taxon>
        <taxon>Paenibacillus</taxon>
    </lineage>
</organism>
<keyword evidence="6" id="KW-0378">Hydrolase</keyword>
<sequence>MAKSKFGNMDPVSTQKTSKHFKRWRQEKIWNRQDRDYSFCVPNSPPDLEFLHYNRSKPSMTWIGHSTFLLQLAGVNIVTDPVWAGKMAFQRRLAPPGVPLEAMPPVDLVLVSHSHYDHLHMASLRRLGGSKTILVPAGLGAKLKTKGFPRVHELHWWESFHFRGLKLTFVPSQHWTRRNPWDMNASHWGGWVIQPEHGLDHEPGEGTLGGASSHPPRPHDAGAPAGSEDGSAGDGAPAADPGPFDPFHPDAERPRAGLYPTVYFAGDSGYFRGFADIGRKFRIDVAMLPIGAYDPEEFMGPQHTTPEQALQAFRDTRARLFVPMHYGAFKLADDTPQEALERLENARRQAGLEADRIVLLPHGETWRMNG</sequence>
<dbReference type="InterPro" id="IPR036866">
    <property type="entry name" value="RibonucZ/Hydroxyglut_hydro"/>
</dbReference>
<dbReference type="Proteomes" id="UP000502136">
    <property type="component" value="Chromosome"/>
</dbReference>
<feature type="domain" description="Metallo-beta-lactamase" evidence="5">
    <location>
        <begin position="261"/>
        <end position="326"/>
    </location>
</feature>
<feature type="region of interest" description="Disordered" evidence="4">
    <location>
        <begin position="194"/>
        <end position="251"/>
    </location>
</feature>
<evidence type="ECO:0000313" key="7">
    <source>
        <dbReference type="Proteomes" id="UP000502136"/>
    </source>
</evidence>
<evidence type="ECO:0000256" key="2">
    <source>
        <dbReference type="ARBA" id="ARBA00034301"/>
    </source>
</evidence>
<proteinExistence type="predicted"/>
<dbReference type="SUPFAM" id="SSF56281">
    <property type="entry name" value="Metallo-hydrolase/oxidoreductase"/>
    <property type="match status" value="1"/>
</dbReference>
<dbReference type="GO" id="GO:0008270">
    <property type="term" value="F:zinc ion binding"/>
    <property type="evidence" value="ECO:0007669"/>
    <property type="project" value="InterPro"/>
</dbReference>